<accession>A0A3S0AZX4</accession>
<dbReference type="Gene3D" id="2.40.10.340">
    <property type="entry name" value="Rod shape-determining protein MreC, domain 1"/>
    <property type="match status" value="1"/>
</dbReference>
<evidence type="ECO:0000256" key="3">
    <source>
        <dbReference type="ARBA" id="ARBA00022960"/>
    </source>
</evidence>
<dbReference type="NCBIfam" id="NF010532">
    <property type="entry name" value="PRK13922.9-3"/>
    <property type="match status" value="1"/>
</dbReference>
<proteinExistence type="inferred from homology"/>
<dbReference type="AlphaFoldDB" id="A0A3S0AZX4"/>
<feature type="domain" description="Rod shape-determining protein MreC beta-barrel core" evidence="5">
    <location>
        <begin position="106"/>
        <end position="253"/>
    </location>
</feature>
<dbReference type="InterPro" id="IPR042177">
    <property type="entry name" value="Cell/Rod_1"/>
</dbReference>
<dbReference type="PANTHER" id="PTHR34138:SF1">
    <property type="entry name" value="CELL SHAPE-DETERMINING PROTEIN MREC"/>
    <property type="match status" value="1"/>
</dbReference>
<comment type="caution">
    <text evidence="6">The sequence shown here is derived from an EMBL/GenBank/DDBJ whole genome shotgun (WGS) entry which is preliminary data.</text>
</comment>
<evidence type="ECO:0000313" key="6">
    <source>
        <dbReference type="EMBL" id="RTE54376.1"/>
    </source>
</evidence>
<sequence length="273" mass="31075">MQQIINFILRYKNFLLYLVLLAISLALTIQSHSYHQSKFFNSSNWLTGNVYKTTSNITTYFGLGEENKKLVEENKRLRTILFNQKTKDTITIDTTNIHYKVIASQVIKNSYGLPRNYITINKGSKHGVEPDMGVITDHGILGIIENTSKNFATVQSILNTRSRINAKIKNTNHYGSLVWNQKDFNTVQLTDIERLVPVKIGDTVVTGASSSIFPENIPIGTIKSFDLINTQNAYSIDIKLFNDMSSIKSIYVIDNIQREEIKQLEAKTYNDPQ</sequence>
<dbReference type="Proteomes" id="UP000267585">
    <property type="component" value="Unassembled WGS sequence"/>
</dbReference>
<protein>
    <recommendedName>
        <fullName evidence="2">Cell shape-determining protein MreC</fullName>
    </recommendedName>
    <alternativeName>
        <fullName evidence="4">Cell shape protein MreC</fullName>
    </alternativeName>
</protein>
<dbReference type="Pfam" id="PF04085">
    <property type="entry name" value="MreC"/>
    <property type="match status" value="1"/>
</dbReference>
<name>A0A3S0AZX4_9FLAO</name>
<evidence type="ECO:0000256" key="4">
    <source>
        <dbReference type="ARBA" id="ARBA00032089"/>
    </source>
</evidence>
<dbReference type="GO" id="GO:0005886">
    <property type="term" value="C:plasma membrane"/>
    <property type="evidence" value="ECO:0007669"/>
    <property type="project" value="TreeGrafter"/>
</dbReference>
<evidence type="ECO:0000256" key="1">
    <source>
        <dbReference type="ARBA" id="ARBA00009369"/>
    </source>
</evidence>
<dbReference type="OrthoDB" id="9811827at2"/>
<comment type="similarity">
    <text evidence="1">Belongs to the MreC family.</text>
</comment>
<dbReference type="RefSeq" id="WP_126161109.1">
    <property type="nucleotide sequence ID" value="NZ_RQPJ01000002.1"/>
</dbReference>
<organism evidence="6 7">
    <name type="scientific">Arenibacter aquaticus</name>
    <dbReference type="NCBI Taxonomy" id="2489054"/>
    <lineage>
        <taxon>Bacteria</taxon>
        <taxon>Pseudomonadati</taxon>
        <taxon>Bacteroidota</taxon>
        <taxon>Flavobacteriia</taxon>
        <taxon>Flavobacteriales</taxon>
        <taxon>Flavobacteriaceae</taxon>
        <taxon>Arenibacter</taxon>
    </lineage>
</organism>
<dbReference type="Gene3D" id="2.40.10.350">
    <property type="entry name" value="Rod shape-determining protein MreC, domain 2"/>
    <property type="match status" value="1"/>
</dbReference>
<evidence type="ECO:0000256" key="2">
    <source>
        <dbReference type="ARBA" id="ARBA00013855"/>
    </source>
</evidence>
<evidence type="ECO:0000313" key="7">
    <source>
        <dbReference type="Proteomes" id="UP000267585"/>
    </source>
</evidence>
<gene>
    <name evidence="6" type="primary">mreC</name>
    <name evidence="6" type="ORF">EHW67_04210</name>
</gene>
<dbReference type="GO" id="GO:0008360">
    <property type="term" value="P:regulation of cell shape"/>
    <property type="evidence" value="ECO:0007669"/>
    <property type="project" value="UniProtKB-KW"/>
</dbReference>
<dbReference type="InterPro" id="IPR055342">
    <property type="entry name" value="MreC_beta-barrel_core"/>
</dbReference>
<keyword evidence="7" id="KW-1185">Reference proteome</keyword>
<dbReference type="InterPro" id="IPR007221">
    <property type="entry name" value="MreC"/>
</dbReference>
<evidence type="ECO:0000259" key="5">
    <source>
        <dbReference type="Pfam" id="PF04085"/>
    </source>
</evidence>
<dbReference type="EMBL" id="RQPJ01000002">
    <property type="protein sequence ID" value="RTE54376.1"/>
    <property type="molecule type" value="Genomic_DNA"/>
</dbReference>
<reference evidence="6 7" key="1">
    <citation type="submission" date="2018-11" db="EMBL/GenBank/DDBJ databases">
        <title>Arenibacter aquaticus sp.nov., a marine bacterium isolated from surface seawater in the South China Sea.</title>
        <authorList>
            <person name="Guo J."/>
            <person name="Sun J."/>
        </authorList>
    </citation>
    <scope>NUCLEOTIDE SEQUENCE [LARGE SCALE GENOMIC DNA]</scope>
    <source>
        <strain evidence="6 7">GUO666</strain>
    </source>
</reference>
<keyword evidence="3" id="KW-0133">Cell shape</keyword>
<dbReference type="InterPro" id="IPR042175">
    <property type="entry name" value="Cell/Rod_MreC_2"/>
</dbReference>
<dbReference type="PANTHER" id="PTHR34138">
    <property type="entry name" value="CELL SHAPE-DETERMINING PROTEIN MREC"/>
    <property type="match status" value="1"/>
</dbReference>